<protein>
    <recommendedName>
        <fullName evidence="3">LamG-like jellyroll fold domain-containing protein</fullName>
    </recommendedName>
</protein>
<keyword evidence="2" id="KW-1015">Disulfide bond</keyword>
<evidence type="ECO:0000259" key="3">
    <source>
        <dbReference type="SMART" id="SM00560"/>
    </source>
</evidence>
<sequence>KFGKALKFDGNNKVEIPDHADFHLEDAVSMALWIKPEADQADYAKPFIKQKGTTEYPYAIQYSTAQTLRATVNASARFDTTPGLANFIGEWAHLCMTYDGSAVILYKDGEEVARIAATGKLQQNDLSLSIGGRLGSGQNFNGIIDDVYLYSHALSIDEIQAVMKGGGGYSYALGPDPADGAFIEDTWVILNWSPGDFATSHDVYLSDNFDDVNDGT</sequence>
<organism evidence="4">
    <name type="scientific">marine sediment metagenome</name>
    <dbReference type="NCBI Taxonomy" id="412755"/>
    <lineage>
        <taxon>unclassified sequences</taxon>
        <taxon>metagenomes</taxon>
        <taxon>ecological metagenomes</taxon>
    </lineage>
</organism>
<dbReference type="Pfam" id="PF13385">
    <property type="entry name" value="Laminin_G_3"/>
    <property type="match status" value="1"/>
</dbReference>
<reference evidence="4" key="1">
    <citation type="journal article" date="2014" name="Front. Microbiol.">
        <title>High frequency of phylogenetically diverse reductive dehalogenase-homologous genes in deep subseafloor sedimentary metagenomes.</title>
        <authorList>
            <person name="Kawai M."/>
            <person name="Futagami T."/>
            <person name="Toyoda A."/>
            <person name="Takaki Y."/>
            <person name="Nishi S."/>
            <person name="Hori S."/>
            <person name="Arai W."/>
            <person name="Tsubouchi T."/>
            <person name="Morono Y."/>
            <person name="Uchiyama I."/>
            <person name="Ito T."/>
            <person name="Fujiyama A."/>
            <person name="Inagaki F."/>
            <person name="Takami H."/>
        </authorList>
    </citation>
    <scope>NUCLEOTIDE SEQUENCE</scope>
    <source>
        <strain evidence="4">Expedition CK06-06</strain>
    </source>
</reference>
<dbReference type="Gene3D" id="2.60.120.200">
    <property type="match status" value="1"/>
</dbReference>
<name>X0YN12_9ZZZZ</name>
<dbReference type="AlphaFoldDB" id="X0YN12"/>
<evidence type="ECO:0000256" key="1">
    <source>
        <dbReference type="ARBA" id="ARBA00022729"/>
    </source>
</evidence>
<comment type="caution">
    <text evidence="4">The sequence shown here is derived from an EMBL/GenBank/DDBJ whole genome shotgun (WGS) entry which is preliminary data.</text>
</comment>
<dbReference type="InterPro" id="IPR006558">
    <property type="entry name" value="LamG-like"/>
</dbReference>
<accession>X0YN12</accession>
<dbReference type="InterPro" id="IPR013320">
    <property type="entry name" value="ConA-like_dom_sf"/>
</dbReference>
<dbReference type="SUPFAM" id="SSF49899">
    <property type="entry name" value="Concanavalin A-like lectins/glucanases"/>
    <property type="match status" value="1"/>
</dbReference>
<evidence type="ECO:0000256" key="2">
    <source>
        <dbReference type="ARBA" id="ARBA00023157"/>
    </source>
</evidence>
<proteinExistence type="predicted"/>
<gene>
    <name evidence="4" type="ORF">S01H1_80756</name>
</gene>
<dbReference type="EMBL" id="BARS01054564">
    <property type="protein sequence ID" value="GAG49868.1"/>
    <property type="molecule type" value="Genomic_DNA"/>
</dbReference>
<feature type="non-terminal residue" evidence="4">
    <location>
        <position position="216"/>
    </location>
</feature>
<evidence type="ECO:0000313" key="4">
    <source>
        <dbReference type="EMBL" id="GAG49868.1"/>
    </source>
</evidence>
<feature type="domain" description="LamG-like jellyroll fold" evidence="3">
    <location>
        <begin position="26"/>
        <end position="157"/>
    </location>
</feature>
<keyword evidence="1" id="KW-0732">Signal</keyword>
<feature type="non-terminal residue" evidence="4">
    <location>
        <position position="1"/>
    </location>
</feature>
<dbReference type="SMART" id="SM00560">
    <property type="entry name" value="LamGL"/>
    <property type="match status" value="1"/>
</dbReference>